<proteinExistence type="predicted"/>
<evidence type="ECO:0000313" key="3">
    <source>
        <dbReference type="Proteomes" id="UP001266305"/>
    </source>
</evidence>
<organism evidence="2 3">
    <name type="scientific">Saguinus oedipus</name>
    <name type="common">Cotton-top tamarin</name>
    <name type="synonym">Oedipomidas oedipus</name>
    <dbReference type="NCBI Taxonomy" id="9490"/>
    <lineage>
        <taxon>Eukaryota</taxon>
        <taxon>Metazoa</taxon>
        <taxon>Chordata</taxon>
        <taxon>Craniata</taxon>
        <taxon>Vertebrata</taxon>
        <taxon>Euteleostomi</taxon>
        <taxon>Mammalia</taxon>
        <taxon>Eutheria</taxon>
        <taxon>Euarchontoglires</taxon>
        <taxon>Primates</taxon>
        <taxon>Haplorrhini</taxon>
        <taxon>Platyrrhini</taxon>
        <taxon>Cebidae</taxon>
        <taxon>Callitrichinae</taxon>
        <taxon>Saguinus</taxon>
    </lineage>
</organism>
<dbReference type="EMBL" id="JASSZA010000005">
    <property type="protein sequence ID" value="KAK2111736.1"/>
    <property type="molecule type" value="Genomic_DNA"/>
</dbReference>
<sequence length="130" mass="14405">MEIGSQGKRPKSQEGNVAKGNGLPGRLEVDIGHVSRKVLPILHSCPRPAPAEAVNRSLPLELRGNSRLHADRGGAFLRDLDYDWSIPETLDHRVAGTQRFHNLAYKMATKMEAEEKGVEEMTRPVTQPDT</sequence>
<evidence type="ECO:0000313" key="2">
    <source>
        <dbReference type="EMBL" id="KAK2111736.1"/>
    </source>
</evidence>
<name>A0ABQ9VQU3_SAGOE</name>
<gene>
    <name evidence="2" type="ORF">P7K49_011482</name>
</gene>
<dbReference type="Proteomes" id="UP001266305">
    <property type="component" value="Unassembled WGS sequence"/>
</dbReference>
<reference evidence="2 3" key="1">
    <citation type="submission" date="2023-05" db="EMBL/GenBank/DDBJ databases">
        <title>B98-5 Cell Line De Novo Hybrid Assembly: An Optical Mapping Approach.</title>
        <authorList>
            <person name="Kananen K."/>
            <person name="Auerbach J.A."/>
            <person name="Kautto E."/>
            <person name="Blachly J.S."/>
        </authorList>
    </citation>
    <scope>NUCLEOTIDE SEQUENCE [LARGE SCALE GENOMIC DNA]</scope>
    <source>
        <strain evidence="2">B95-8</strain>
        <tissue evidence="2">Cell line</tissue>
    </source>
</reference>
<accession>A0ABQ9VQU3</accession>
<comment type="caution">
    <text evidence="2">The sequence shown here is derived from an EMBL/GenBank/DDBJ whole genome shotgun (WGS) entry which is preliminary data.</text>
</comment>
<protein>
    <submittedName>
        <fullName evidence="2">Uncharacterized protein</fullName>
    </submittedName>
</protein>
<keyword evidence="3" id="KW-1185">Reference proteome</keyword>
<evidence type="ECO:0000256" key="1">
    <source>
        <dbReference type="SAM" id="MobiDB-lite"/>
    </source>
</evidence>
<feature type="region of interest" description="Disordered" evidence="1">
    <location>
        <begin position="1"/>
        <end position="26"/>
    </location>
</feature>